<evidence type="ECO:0000313" key="2">
    <source>
        <dbReference type="Proteomes" id="UP000824120"/>
    </source>
</evidence>
<dbReference type="EMBL" id="JACXVP010000004">
    <property type="protein sequence ID" value="KAG5611262.1"/>
    <property type="molecule type" value="Genomic_DNA"/>
</dbReference>
<dbReference type="AlphaFoldDB" id="A0A9J5ZJF4"/>
<keyword evidence="2" id="KW-1185">Reference proteome</keyword>
<comment type="caution">
    <text evidence="1">The sequence shown here is derived from an EMBL/GenBank/DDBJ whole genome shotgun (WGS) entry which is preliminary data.</text>
</comment>
<accession>A0A9J5ZJF4</accession>
<name>A0A9J5ZJF4_SOLCO</name>
<evidence type="ECO:0000313" key="1">
    <source>
        <dbReference type="EMBL" id="KAG5611262.1"/>
    </source>
</evidence>
<reference evidence="1 2" key="1">
    <citation type="submission" date="2020-09" db="EMBL/GenBank/DDBJ databases">
        <title>De no assembly of potato wild relative species, Solanum commersonii.</title>
        <authorList>
            <person name="Cho K."/>
        </authorList>
    </citation>
    <scope>NUCLEOTIDE SEQUENCE [LARGE SCALE GENOMIC DNA]</scope>
    <source>
        <strain evidence="1">LZ3.2</strain>
        <tissue evidence="1">Leaf</tissue>
    </source>
</reference>
<dbReference type="Proteomes" id="UP000824120">
    <property type="component" value="Chromosome 4"/>
</dbReference>
<proteinExistence type="predicted"/>
<protein>
    <submittedName>
        <fullName evidence="1">Uncharacterized protein</fullName>
    </submittedName>
</protein>
<sequence>MKLRPELEHLRARILNRENLLALEMVVSEVLREETQLSSQASMENSLTMDTALAAYKSSSSSSNSNKHGYARTREPQSTKVFDCNDIYKMIQESLVVTLPNAISSALTAMYPDSQFSTMSFLKKNSSRDADCHSHLAVGPSSTMSSTTLGTTYDFDPFFDNDTT</sequence>
<gene>
    <name evidence="1" type="ORF">H5410_022543</name>
</gene>
<organism evidence="1 2">
    <name type="scientific">Solanum commersonii</name>
    <name type="common">Commerson's wild potato</name>
    <name type="synonym">Commerson's nightshade</name>
    <dbReference type="NCBI Taxonomy" id="4109"/>
    <lineage>
        <taxon>Eukaryota</taxon>
        <taxon>Viridiplantae</taxon>
        <taxon>Streptophyta</taxon>
        <taxon>Embryophyta</taxon>
        <taxon>Tracheophyta</taxon>
        <taxon>Spermatophyta</taxon>
        <taxon>Magnoliopsida</taxon>
        <taxon>eudicotyledons</taxon>
        <taxon>Gunneridae</taxon>
        <taxon>Pentapetalae</taxon>
        <taxon>asterids</taxon>
        <taxon>lamiids</taxon>
        <taxon>Solanales</taxon>
        <taxon>Solanaceae</taxon>
        <taxon>Solanoideae</taxon>
        <taxon>Solaneae</taxon>
        <taxon>Solanum</taxon>
    </lineage>
</organism>